<dbReference type="AlphaFoldDB" id="A0A9D9GTY8"/>
<dbReference type="EMBL" id="JADIMY010000023">
    <property type="protein sequence ID" value="MBO8427160.1"/>
    <property type="molecule type" value="Genomic_DNA"/>
</dbReference>
<sequence>MILPRYDLKILTKSLCYNATRLMCTLFIKSLNSNSNLMVKRIYETSEVIDILTSSKVLNTQFFIIRLRGMGKTTFFKEILTDINNESNYLVISLNCNKDIISNLVKEL</sequence>
<protein>
    <submittedName>
        <fullName evidence="1">Uncharacterized protein</fullName>
    </submittedName>
</protein>
<accession>A0A9D9GTY8</accession>
<name>A0A9D9GTY8_9BACL</name>
<proteinExistence type="predicted"/>
<evidence type="ECO:0000313" key="2">
    <source>
        <dbReference type="Proteomes" id="UP000823613"/>
    </source>
</evidence>
<comment type="caution">
    <text evidence="1">The sequence shown here is derived from an EMBL/GenBank/DDBJ whole genome shotgun (WGS) entry which is preliminary data.</text>
</comment>
<reference evidence="1" key="1">
    <citation type="submission" date="2020-10" db="EMBL/GenBank/DDBJ databases">
        <authorList>
            <person name="Gilroy R."/>
        </authorList>
    </citation>
    <scope>NUCLEOTIDE SEQUENCE</scope>
    <source>
        <strain evidence="1">11159</strain>
    </source>
</reference>
<evidence type="ECO:0000313" key="1">
    <source>
        <dbReference type="EMBL" id="MBO8427160.1"/>
    </source>
</evidence>
<organism evidence="1 2">
    <name type="scientific">Candidatus Onthovivens merdipullorum</name>
    <dbReference type="NCBI Taxonomy" id="2840889"/>
    <lineage>
        <taxon>Bacteria</taxon>
        <taxon>Bacillati</taxon>
        <taxon>Bacillota</taxon>
        <taxon>Bacilli</taxon>
        <taxon>Bacillales</taxon>
        <taxon>Candidatus Onthovivens</taxon>
    </lineage>
</organism>
<gene>
    <name evidence="1" type="ORF">IAC58_01200</name>
</gene>
<dbReference type="Proteomes" id="UP000823613">
    <property type="component" value="Unassembled WGS sequence"/>
</dbReference>
<reference evidence="1" key="2">
    <citation type="journal article" date="2021" name="PeerJ">
        <title>Extensive microbial diversity within the chicken gut microbiome revealed by metagenomics and culture.</title>
        <authorList>
            <person name="Gilroy R."/>
            <person name="Ravi A."/>
            <person name="Getino M."/>
            <person name="Pursley I."/>
            <person name="Horton D.L."/>
            <person name="Alikhan N.F."/>
            <person name="Baker D."/>
            <person name="Gharbi K."/>
            <person name="Hall N."/>
            <person name="Watson M."/>
            <person name="Adriaenssens E.M."/>
            <person name="Foster-Nyarko E."/>
            <person name="Jarju S."/>
            <person name="Secka A."/>
            <person name="Antonio M."/>
            <person name="Oren A."/>
            <person name="Chaudhuri R.R."/>
            <person name="La Ragione R."/>
            <person name="Hildebrand F."/>
            <person name="Pallen M.J."/>
        </authorList>
    </citation>
    <scope>NUCLEOTIDE SEQUENCE</scope>
    <source>
        <strain evidence="1">11159</strain>
    </source>
</reference>